<gene>
    <name evidence="1" type="ORF">C5167_033039</name>
</gene>
<evidence type="ECO:0000313" key="2">
    <source>
        <dbReference type="Proteomes" id="UP000316621"/>
    </source>
</evidence>
<evidence type="ECO:0000313" key="1">
    <source>
        <dbReference type="EMBL" id="RZC69926.1"/>
    </source>
</evidence>
<accession>A0A4Y7KAV2</accession>
<name>A0A4Y7KAV2_PAPSO</name>
<protein>
    <submittedName>
        <fullName evidence="1">Uncharacterized protein</fullName>
    </submittedName>
</protein>
<proteinExistence type="predicted"/>
<organism evidence="1 2">
    <name type="scientific">Papaver somniferum</name>
    <name type="common">Opium poppy</name>
    <dbReference type="NCBI Taxonomy" id="3469"/>
    <lineage>
        <taxon>Eukaryota</taxon>
        <taxon>Viridiplantae</taxon>
        <taxon>Streptophyta</taxon>
        <taxon>Embryophyta</taxon>
        <taxon>Tracheophyta</taxon>
        <taxon>Spermatophyta</taxon>
        <taxon>Magnoliopsida</taxon>
        <taxon>Ranunculales</taxon>
        <taxon>Papaveraceae</taxon>
        <taxon>Papaveroideae</taxon>
        <taxon>Papaver</taxon>
    </lineage>
</organism>
<keyword evidence="2" id="KW-1185">Reference proteome</keyword>
<dbReference type="AlphaFoldDB" id="A0A4Y7KAV2"/>
<dbReference type="Proteomes" id="UP000316621">
    <property type="component" value="Chromosome 7"/>
</dbReference>
<sequence>MDHLAASNIGLRLGDPIFRGQLRSIRLEERVAQNGRMPIIVNEQSGVLVKNMDVIWMDNFMLDTTRPSVERYLNYSMSKGYANFKHEMLMHFRNYATIEEAVEILLGTSHLQIGQVFL</sequence>
<reference evidence="1 2" key="1">
    <citation type="journal article" date="2018" name="Science">
        <title>The opium poppy genome and morphinan production.</title>
        <authorList>
            <person name="Guo L."/>
            <person name="Winzer T."/>
            <person name="Yang X."/>
            <person name="Li Y."/>
            <person name="Ning Z."/>
            <person name="He Z."/>
            <person name="Teodor R."/>
            <person name="Lu Y."/>
            <person name="Bowser T.A."/>
            <person name="Graham I.A."/>
            <person name="Ye K."/>
        </authorList>
    </citation>
    <scope>NUCLEOTIDE SEQUENCE [LARGE SCALE GENOMIC DNA]</scope>
    <source>
        <strain evidence="2">cv. HN1</strain>
        <tissue evidence="1">Leaves</tissue>
    </source>
</reference>
<dbReference type="EMBL" id="CM010721">
    <property type="protein sequence ID" value="RZC69926.1"/>
    <property type="molecule type" value="Genomic_DNA"/>
</dbReference>
<dbReference type="Gramene" id="RZC69926">
    <property type="protein sequence ID" value="RZC69926"/>
    <property type="gene ID" value="C5167_033039"/>
</dbReference>